<keyword evidence="1" id="KW-0812">Transmembrane</keyword>
<dbReference type="EMBL" id="VPFL01000007">
    <property type="protein sequence ID" value="TXF12284.1"/>
    <property type="molecule type" value="Genomic_DNA"/>
</dbReference>
<dbReference type="Pfam" id="PF05437">
    <property type="entry name" value="AzlD"/>
    <property type="match status" value="1"/>
</dbReference>
<protein>
    <submittedName>
        <fullName evidence="2">AzlD domain-containing protein</fullName>
    </submittedName>
</protein>
<sequence>MAAELARSPLWPWILLLGAAAGTYLWRGLGVVFAGRLRRDSLLFQWFTCVTYAMLAALVARVIVLPVGILAETPLAFRLAAAAAGMAVMLWRRGGLVPALAVGTGLLIVLSAT</sequence>
<dbReference type="AlphaFoldDB" id="A0A5C7EU87"/>
<name>A0A5C7EU87_9PROT</name>
<reference evidence="2 3" key="1">
    <citation type="submission" date="2019-08" db="EMBL/GenBank/DDBJ databases">
        <title>Pelomicrobium methylotrophicum gen. nov., sp. nov. a moderately thermophilic, facultatively anaerobic, lithoautotrophic and methylotrophic bacterium isolated from a terrestrial mud volcano.</title>
        <authorList>
            <person name="Slobodkina G.B."/>
            <person name="Merkel A.Y."/>
            <person name="Slobodkin A.I."/>
        </authorList>
    </citation>
    <scope>NUCLEOTIDE SEQUENCE [LARGE SCALE GENOMIC DNA]</scope>
    <source>
        <strain evidence="2 3">SM250</strain>
    </source>
</reference>
<evidence type="ECO:0000313" key="2">
    <source>
        <dbReference type="EMBL" id="TXF12284.1"/>
    </source>
</evidence>
<organism evidence="2 3">
    <name type="scientific">Pelomicrobium methylotrophicum</name>
    <dbReference type="NCBI Taxonomy" id="2602750"/>
    <lineage>
        <taxon>Bacteria</taxon>
        <taxon>Pseudomonadati</taxon>
        <taxon>Pseudomonadota</taxon>
        <taxon>Hydrogenophilia</taxon>
        <taxon>Hydrogenophilia incertae sedis</taxon>
        <taxon>Pelomicrobium</taxon>
    </lineage>
</organism>
<keyword evidence="1" id="KW-1133">Transmembrane helix</keyword>
<dbReference type="Proteomes" id="UP000321201">
    <property type="component" value="Unassembled WGS sequence"/>
</dbReference>
<evidence type="ECO:0000256" key="1">
    <source>
        <dbReference type="SAM" id="Phobius"/>
    </source>
</evidence>
<gene>
    <name evidence="2" type="ORF">FR698_07105</name>
</gene>
<comment type="caution">
    <text evidence="2">The sequence shown here is derived from an EMBL/GenBank/DDBJ whole genome shotgun (WGS) entry which is preliminary data.</text>
</comment>
<evidence type="ECO:0000313" key="3">
    <source>
        <dbReference type="Proteomes" id="UP000321201"/>
    </source>
</evidence>
<dbReference type="OrthoDB" id="9133915at2"/>
<feature type="transmembrane region" description="Helical" evidence="1">
    <location>
        <begin position="12"/>
        <end position="34"/>
    </location>
</feature>
<accession>A0A5C7EU87</accession>
<feature type="transmembrane region" description="Helical" evidence="1">
    <location>
        <begin position="96"/>
        <end position="112"/>
    </location>
</feature>
<feature type="transmembrane region" description="Helical" evidence="1">
    <location>
        <begin position="46"/>
        <end position="69"/>
    </location>
</feature>
<dbReference type="InterPro" id="IPR008407">
    <property type="entry name" value="Brnchd-chn_aa_trnsp_AzlD"/>
</dbReference>
<keyword evidence="1" id="KW-0472">Membrane</keyword>
<dbReference type="InParanoid" id="A0A5C7EU87"/>
<proteinExistence type="predicted"/>
<dbReference type="RefSeq" id="WP_147799483.1">
    <property type="nucleotide sequence ID" value="NZ_VPFL01000007.1"/>
</dbReference>
<keyword evidence="3" id="KW-1185">Reference proteome</keyword>